<protein>
    <submittedName>
        <fullName evidence="2">Uncharacterized protein</fullName>
    </submittedName>
</protein>
<dbReference type="OrthoDB" id="3883943at2759"/>
<feature type="compositionally biased region" description="Polar residues" evidence="1">
    <location>
        <begin position="56"/>
        <end position="69"/>
    </location>
</feature>
<evidence type="ECO:0000313" key="3">
    <source>
        <dbReference type="Proteomes" id="UP001140510"/>
    </source>
</evidence>
<feature type="region of interest" description="Disordered" evidence="1">
    <location>
        <begin position="567"/>
        <end position="589"/>
    </location>
</feature>
<name>A0A9W8Z804_9PLEO</name>
<reference evidence="2" key="1">
    <citation type="submission" date="2022-10" db="EMBL/GenBank/DDBJ databases">
        <title>Tapping the CABI collections for fungal endophytes: first genome assemblies for Collariella, Neodidymelliopsis, Ascochyta clinopodiicola, Didymella pomorum, Didymosphaeria variabile, Neocosmospora piperis and Neocucurbitaria cava.</title>
        <authorList>
            <person name="Hill R."/>
        </authorList>
    </citation>
    <scope>NUCLEOTIDE SEQUENCE</scope>
    <source>
        <strain evidence="2">IMI 355091</strain>
    </source>
</reference>
<accession>A0A9W8Z804</accession>
<organism evidence="2 3">
    <name type="scientific">Didymella pomorum</name>
    <dbReference type="NCBI Taxonomy" id="749634"/>
    <lineage>
        <taxon>Eukaryota</taxon>
        <taxon>Fungi</taxon>
        <taxon>Dikarya</taxon>
        <taxon>Ascomycota</taxon>
        <taxon>Pezizomycotina</taxon>
        <taxon>Dothideomycetes</taxon>
        <taxon>Pleosporomycetidae</taxon>
        <taxon>Pleosporales</taxon>
        <taxon>Pleosporineae</taxon>
        <taxon>Didymellaceae</taxon>
        <taxon>Didymella</taxon>
    </lineage>
</organism>
<feature type="region of interest" description="Disordered" evidence="1">
    <location>
        <begin position="490"/>
        <end position="549"/>
    </location>
</feature>
<feature type="compositionally biased region" description="Polar residues" evidence="1">
    <location>
        <begin position="246"/>
        <end position="270"/>
    </location>
</feature>
<evidence type="ECO:0000313" key="2">
    <source>
        <dbReference type="EMBL" id="KAJ4399824.1"/>
    </source>
</evidence>
<proteinExistence type="predicted"/>
<feature type="region of interest" description="Disordered" evidence="1">
    <location>
        <begin position="346"/>
        <end position="413"/>
    </location>
</feature>
<keyword evidence="3" id="KW-1185">Reference proteome</keyword>
<sequence>MSTIHSPRIPGVTILQAHATGAEYSRWRRGIRFACEIKGTWGFCDGSRPMPMPKSGSRSSTPRAPNTSQPCLLDERKAWVRQDREVKLDIFLSVSEEVMGEVLHAGPPLPPSNMNAQQMLAALDRRFEAFRFEDYHHAFCHFLNLHMDAFTSLEEFNAEFKTTLEDLRDCGQPLSNTQACSAYFSKLRCTQNPWVAKKLEEWGTQASIPRLEDLMKESIPWTFKPSSSNASPKLQTESIPEELIEDTSSQSDTDSNLSTASSPSTLHSRQISNTTAITTHSLEITVHASSSDIAHLISLPRLPATRYNPAAACHLSTKASMPLIGPLPPMTRPLPPLPKQVLASPRARSASPCIMVPSPKATIKSPKTSAKSITPKTPELRLETTHPTLRPKSPTLLDQKEYGPKPAPSPVTPLETQVHPALRQNASGLALKTEGSAPNIGQMALRVTPPLAPAPFEENTPVPWPSTPDAPPRSQTHTDLDALTRLRAMSGASHSTPSLPMAGRSISPPRLQDRPLLATKTTTIAPTSLSSLRGPPLPYSPPKSLSNRTATNDSLVTLARSRTPTFESLGVPRCTSPDKASGGGIERSRSPVRDLVARLSGDSLELKNEGKRERKKSWSLGVGLGRFGPGKGVREIM</sequence>
<feature type="compositionally biased region" description="Pro residues" evidence="1">
    <location>
        <begin position="462"/>
        <end position="471"/>
    </location>
</feature>
<feature type="region of interest" description="Disordered" evidence="1">
    <location>
        <begin position="46"/>
        <end position="69"/>
    </location>
</feature>
<dbReference type="AlphaFoldDB" id="A0A9W8Z804"/>
<feature type="region of interest" description="Disordered" evidence="1">
    <location>
        <begin position="244"/>
        <end position="270"/>
    </location>
</feature>
<feature type="compositionally biased region" description="Polar residues" evidence="1">
    <location>
        <begin position="365"/>
        <end position="375"/>
    </location>
</feature>
<dbReference type="Proteomes" id="UP001140510">
    <property type="component" value="Unassembled WGS sequence"/>
</dbReference>
<dbReference type="EMBL" id="JAPEVA010000100">
    <property type="protein sequence ID" value="KAJ4399824.1"/>
    <property type="molecule type" value="Genomic_DNA"/>
</dbReference>
<evidence type="ECO:0000256" key="1">
    <source>
        <dbReference type="SAM" id="MobiDB-lite"/>
    </source>
</evidence>
<comment type="caution">
    <text evidence="2">The sequence shown here is derived from an EMBL/GenBank/DDBJ whole genome shotgun (WGS) entry which is preliminary data.</text>
</comment>
<gene>
    <name evidence="2" type="ORF">N0V91_009188</name>
</gene>
<feature type="region of interest" description="Disordered" evidence="1">
    <location>
        <begin position="451"/>
        <end position="477"/>
    </location>
</feature>